<dbReference type="PANTHER" id="PTHR38432">
    <property type="entry name" value="TELA-LIKE PROTEIN SAOUHSC_01408"/>
    <property type="match status" value="1"/>
</dbReference>
<dbReference type="PIRSF" id="PIRSF026508">
    <property type="entry name" value="TelA"/>
    <property type="match status" value="1"/>
</dbReference>
<organism evidence="4 5">
    <name type="scientific">Claveliimonas monacensis</name>
    <dbReference type="NCBI Taxonomy" id="2779351"/>
    <lineage>
        <taxon>Bacteria</taxon>
        <taxon>Bacillati</taxon>
        <taxon>Bacillota</taxon>
        <taxon>Clostridia</taxon>
        <taxon>Lachnospirales</taxon>
        <taxon>Lachnospiraceae</taxon>
        <taxon>Claveliimonas</taxon>
    </lineage>
</organism>
<comment type="similarity">
    <text evidence="1 2">Belongs to the TelA family.</text>
</comment>
<feature type="coiled-coil region" evidence="3">
    <location>
        <begin position="330"/>
        <end position="357"/>
    </location>
</feature>
<accession>A0ABR9RIR8</accession>
<evidence type="ECO:0000256" key="2">
    <source>
        <dbReference type="PIRNR" id="PIRNR026508"/>
    </source>
</evidence>
<reference evidence="4 5" key="1">
    <citation type="submission" date="2020-10" db="EMBL/GenBank/DDBJ databases">
        <title>ChiBAC.</title>
        <authorList>
            <person name="Zenner C."/>
            <person name="Hitch T.C.A."/>
            <person name="Clavel T."/>
        </authorList>
    </citation>
    <scope>NUCLEOTIDE SEQUENCE [LARGE SCALE GENOMIC DNA]</scope>
    <source>
        <strain evidence="4 5">DSM 108991</strain>
    </source>
</reference>
<comment type="caution">
    <text evidence="4">The sequence shown here is derived from an EMBL/GenBank/DDBJ whole genome shotgun (WGS) entry which is preliminary data.</text>
</comment>
<evidence type="ECO:0000256" key="1">
    <source>
        <dbReference type="ARBA" id="ARBA00005541"/>
    </source>
</evidence>
<sequence>MSDGFTTMTGQTMEVQGSTPEAALTEEEREMAAQYAQQIDLYDSGAVLQYGAGVQKKMADFSEKALENVRTKDLGEIGDLLSGVVTELRDFDEEETKGFFGFFKKSANKVTALKAKYEKAEANISKICGTLEGYQRQLLKDAAILDKMYEQNLEYFKELSLYIAAGKKKLEDTRNVQLPALVQKADSTGLPEDIQAARDLEAMCERFEKKVHDLELTRMIAIQTAPQIRLVQNNDTQMVEKIQSTIVNTVPLWKSQMVLALGVEHSAQAAQAQREVTDMTNELLKKNAERLKMATIESARESERGIVDMETLKSTNEALISTLDEVMKIQQEGREKRRAAEEEIGRLEGDLKAKLLEIRN</sequence>
<gene>
    <name evidence="4" type="ORF">INF30_05455</name>
</gene>
<dbReference type="PANTHER" id="PTHR38432:SF1">
    <property type="entry name" value="TELA-LIKE PROTEIN SAOUHSC_01408"/>
    <property type="match status" value="1"/>
</dbReference>
<evidence type="ECO:0000313" key="4">
    <source>
        <dbReference type="EMBL" id="MBE5062705.1"/>
    </source>
</evidence>
<proteinExistence type="inferred from homology"/>
<dbReference type="Pfam" id="PF05816">
    <property type="entry name" value="TelA"/>
    <property type="match status" value="1"/>
</dbReference>
<name>A0ABR9RIR8_9FIRM</name>
<protein>
    <submittedName>
        <fullName evidence="4">Toxic anion resistance protein</fullName>
    </submittedName>
</protein>
<keyword evidence="3" id="KW-0175">Coiled coil</keyword>
<keyword evidence="5" id="KW-1185">Reference proteome</keyword>
<dbReference type="InterPro" id="IPR008863">
    <property type="entry name" value="Toxic_anion-R_TelA"/>
</dbReference>
<dbReference type="Proteomes" id="UP000758652">
    <property type="component" value="Unassembled WGS sequence"/>
</dbReference>
<evidence type="ECO:0000313" key="5">
    <source>
        <dbReference type="Proteomes" id="UP000758652"/>
    </source>
</evidence>
<dbReference type="EMBL" id="JADCKL010000002">
    <property type="protein sequence ID" value="MBE5062705.1"/>
    <property type="molecule type" value="Genomic_DNA"/>
</dbReference>
<evidence type="ECO:0000256" key="3">
    <source>
        <dbReference type="SAM" id="Coils"/>
    </source>
</evidence>
<dbReference type="RefSeq" id="WP_330601256.1">
    <property type="nucleotide sequence ID" value="NZ_JADCKL010000002.1"/>
</dbReference>